<evidence type="ECO:0000256" key="7">
    <source>
        <dbReference type="ARBA" id="ARBA00023136"/>
    </source>
</evidence>
<feature type="transmembrane region" description="Helical" evidence="8">
    <location>
        <begin position="120"/>
        <end position="138"/>
    </location>
</feature>
<dbReference type="PANTHER" id="PTHR34975:SF2">
    <property type="entry name" value="SPORE GERMINATION PROTEIN A2"/>
    <property type="match status" value="1"/>
</dbReference>
<name>A0A318XJF5_9FIRM</name>
<dbReference type="EMBL" id="QKMR01000011">
    <property type="protein sequence ID" value="PYG87399.1"/>
    <property type="molecule type" value="Genomic_DNA"/>
</dbReference>
<feature type="transmembrane region" description="Helical" evidence="8">
    <location>
        <begin position="337"/>
        <end position="356"/>
    </location>
</feature>
<dbReference type="GO" id="GO:0016020">
    <property type="term" value="C:membrane"/>
    <property type="evidence" value="ECO:0007669"/>
    <property type="project" value="UniProtKB-SubCell"/>
</dbReference>
<evidence type="ECO:0000256" key="4">
    <source>
        <dbReference type="ARBA" id="ARBA00022544"/>
    </source>
</evidence>
<accession>A0A318XJF5</accession>
<dbReference type="RefSeq" id="WP_110462100.1">
    <property type="nucleotide sequence ID" value="NZ_QKMR01000011.1"/>
</dbReference>
<keyword evidence="4" id="KW-0309">Germination</keyword>
<evidence type="ECO:0000256" key="8">
    <source>
        <dbReference type="SAM" id="Phobius"/>
    </source>
</evidence>
<dbReference type="NCBIfam" id="TIGR00912">
    <property type="entry name" value="2A0309"/>
    <property type="match status" value="1"/>
</dbReference>
<keyword evidence="3" id="KW-0813">Transport</keyword>
<feature type="transmembrane region" description="Helical" evidence="8">
    <location>
        <begin position="216"/>
        <end position="241"/>
    </location>
</feature>
<comment type="similarity">
    <text evidence="2">Belongs to the amino acid-polyamine-organocation (APC) superfamily. Spore germination protein (SGP) (TC 2.A.3.9) family.</text>
</comment>
<dbReference type="GO" id="GO:0009847">
    <property type="term" value="P:spore germination"/>
    <property type="evidence" value="ECO:0007669"/>
    <property type="project" value="InterPro"/>
</dbReference>
<proteinExistence type="inferred from homology"/>
<feature type="transmembrane region" description="Helical" evidence="8">
    <location>
        <begin position="7"/>
        <end position="27"/>
    </location>
</feature>
<feature type="transmembrane region" description="Helical" evidence="8">
    <location>
        <begin position="184"/>
        <end position="204"/>
    </location>
</feature>
<dbReference type="AlphaFoldDB" id="A0A318XJF5"/>
<evidence type="ECO:0000313" key="10">
    <source>
        <dbReference type="Proteomes" id="UP000248132"/>
    </source>
</evidence>
<feature type="transmembrane region" description="Helical" evidence="8">
    <location>
        <begin position="81"/>
        <end position="100"/>
    </location>
</feature>
<dbReference type="OrthoDB" id="1675410at2"/>
<dbReference type="Pfam" id="PF03845">
    <property type="entry name" value="Spore_permease"/>
    <property type="match status" value="1"/>
</dbReference>
<comment type="caution">
    <text evidence="9">The sequence shown here is derived from an EMBL/GenBank/DDBJ whole genome shotgun (WGS) entry which is preliminary data.</text>
</comment>
<dbReference type="Proteomes" id="UP000248132">
    <property type="component" value="Unassembled WGS sequence"/>
</dbReference>
<keyword evidence="10" id="KW-1185">Reference proteome</keyword>
<sequence>MSSEGQIGLFEAICISSFIITTKIFYTSTSFIVKEVGTASWYTTLLSCAVSLFFFFLIYLLMKRFEGNNIVEIYELVLGKFLGKLISICFCAYGIFYAGSTLREFVEMIKAFNLPYTPPSVIMALFIGVVCLIVYFGLNGISRISVISFFPVIAGFITILVLTYPEYDADYLKPYLGYGINKTLITGVLRSSAYDEFFILTVIINSIHGLKNFKKAGVISLLIAGISFGISVACYLMVFGYKIGSENLSGMFELARVIYYNRFLQRLESIFLFTWVISSVVSVSISFYLPISIYCKAFRINRHKPLIFPFSFLLFLVAILPDNLTEVLQMNLLVIRQYSMFFIYLVPVAVLIISLITRKRGAALNAQKN</sequence>
<keyword evidence="5 8" id="KW-0812">Transmembrane</keyword>
<evidence type="ECO:0000256" key="5">
    <source>
        <dbReference type="ARBA" id="ARBA00022692"/>
    </source>
</evidence>
<feature type="transmembrane region" description="Helical" evidence="8">
    <location>
        <begin position="145"/>
        <end position="164"/>
    </location>
</feature>
<reference evidence="9 10" key="1">
    <citation type="submission" date="2018-06" db="EMBL/GenBank/DDBJ databases">
        <title>Genomic Encyclopedia of Type Strains, Phase I: the one thousand microbial genomes (KMG-I) project.</title>
        <authorList>
            <person name="Kyrpides N."/>
        </authorList>
    </citation>
    <scope>NUCLEOTIDE SEQUENCE [LARGE SCALE GENOMIC DNA]</scope>
    <source>
        <strain evidence="9 10">DSM 19573</strain>
    </source>
</reference>
<dbReference type="PANTHER" id="PTHR34975">
    <property type="entry name" value="SPORE GERMINATION PROTEIN A2"/>
    <property type="match status" value="1"/>
</dbReference>
<evidence type="ECO:0000256" key="3">
    <source>
        <dbReference type="ARBA" id="ARBA00022448"/>
    </source>
</evidence>
<feature type="transmembrane region" description="Helical" evidence="8">
    <location>
        <begin position="306"/>
        <end position="325"/>
    </location>
</feature>
<organism evidence="9 10">
    <name type="scientific">Ruminiclostridium sufflavum DSM 19573</name>
    <dbReference type="NCBI Taxonomy" id="1121337"/>
    <lineage>
        <taxon>Bacteria</taxon>
        <taxon>Bacillati</taxon>
        <taxon>Bacillota</taxon>
        <taxon>Clostridia</taxon>
        <taxon>Eubacteriales</taxon>
        <taxon>Oscillospiraceae</taxon>
        <taxon>Ruminiclostridium</taxon>
    </lineage>
</organism>
<dbReference type="Gene3D" id="1.20.1740.10">
    <property type="entry name" value="Amino acid/polyamine transporter I"/>
    <property type="match status" value="1"/>
</dbReference>
<evidence type="ECO:0000313" key="9">
    <source>
        <dbReference type="EMBL" id="PYG87399.1"/>
    </source>
</evidence>
<feature type="transmembrane region" description="Helical" evidence="8">
    <location>
        <begin position="39"/>
        <end position="61"/>
    </location>
</feature>
<evidence type="ECO:0000256" key="2">
    <source>
        <dbReference type="ARBA" id="ARBA00007998"/>
    </source>
</evidence>
<keyword evidence="7 8" id="KW-0472">Membrane</keyword>
<protein>
    <submittedName>
        <fullName evidence="9">Spore germination protein (Amino acid permease)</fullName>
    </submittedName>
</protein>
<dbReference type="InterPro" id="IPR004761">
    <property type="entry name" value="Spore_GerAB"/>
</dbReference>
<keyword evidence="6 8" id="KW-1133">Transmembrane helix</keyword>
<gene>
    <name evidence="9" type="ORF">LY28_02067</name>
</gene>
<feature type="transmembrane region" description="Helical" evidence="8">
    <location>
        <begin position="270"/>
        <end position="294"/>
    </location>
</feature>
<evidence type="ECO:0000256" key="6">
    <source>
        <dbReference type="ARBA" id="ARBA00022989"/>
    </source>
</evidence>
<evidence type="ECO:0000256" key="1">
    <source>
        <dbReference type="ARBA" id="ARBA00004141"/>
    </source>
</evidence>
<comment type="subcellular location">
    <subcellularLocation>
        <location evidence="1">Membrane</location>
        <topology evidence="1">Multi-pass membrane protein</topology>
    </subcellularLocation>
</comment>